<evidence type="ECO:0008006" key="4">
    <source>
        <dbReference type="Google" id="ProtNLM"/>
    </source>
</evidence>
<reference evidence="2" key="1">
    <citation type="submission" date="2023-10" db="EMBL/GenBank/DDBJ databases">
        <title>Genome assembly of Pristionchus species.</title>
        <authorList>
            <person name="Yoshida K."/>
            <person name="Sommer R.J."/>
        </authorList>
    </citation>
    <scope>NUCLEOTIDE SEQUENCE</scope>
    <source>
        <strain evidence="2">RS0144</strain>
    </source>
</reference>
<proteinExistence type="predicted"/>
<feature type="compositionally biased region" description="Low complexity" evidence="1">
    <location>
        <begin position="130"/>
        <end position="140"/>
    </location>
</feature>
<feature type="non-terminal residue" evidence="2">
    <location>
        <position position="1"/>
    </location>
</feature>
<name>A0AAV5UGD5_9BILA</name>
<protein>
    <recommendedName>
        <fullName evidence="4">CCDC66 domain-containing protein</fullName>
    </recommendedName>
</protein>
<dbReference type="Proteomes" id="UP001432027">
    <property type="component" value="Unassembled WGS sequence"/>
</dbReference>
<feature type="region of interest" description="Disordered" evidence="1">
    <location>
        <begin position="1"/>
        <end position="146"/>
    </location>
</feature>
<feature type="non-terminal residue" evidence="2">
    <location>
        <position position="146"/>
    </location>
</feature>
<feature type="compositionally biased region" description="Basic and acidic residues" evidence="1">
    <location>
        <begin position="28"/>
        <end position="90"/>
    </location>
</feature>
<dbReference type="EMBL" id="BTSX01000006">
    <property type="protein sequence ID" value="GMT06004.1"/>
    <property type="molecule type" value="Genomic_DNA"/>
</dbReference>
<feature type="compositionally biased region" description="Basic and acidic residues" evidence="1">
    <location>
        <begin position="1"/>
        <end position="19"/>
    </location>
</feature>
<dbReference type="AlphaFoldDB" id="A0AAV5UGD5"/>
<keyword evidence="3" id="KW-1185">Reference proteome</keyword>
<evidence type="ECO:0000313" key="2">
    <source>
        <dbReference type="EMBL" id="GMT06004.1"/>
    </source>
</evidence>
<evidence type="ECO:0000256" key="1">
    <source>
        <dbReference type="SAM" id="MobiDB-lite"/>
    </source>
</evidence>
<organism evidence="2 3">
    <name type="scientific">Pristionchus entomophagus</name>
    <dbReference type="NCBI Taxonomy" id="358040"/>
    <lineage>
        <taxon>Eukaryota</taxon>
        <taxon>Metazoa</taxon>
        <taxon>Ecdysozoa</taxon>
        <taxon>Nematoda</taxon>
        <taxon>Chromadorea</taxon>
        <taxon>Rhabditida</taxon>
        <taxon>Rhabditina</taxon>
        <taxon>Diplogasteromorpha</taxon>
        <taxon>Diplogasteroidea</taxon>
        <taxon>Neodiplogasteridae</taxon>
        <taxon>Pristionchus</taxon>
    </lineage>
</organism>
<feature type="compositionally biased region" description="Polar residues" evidence="1">
    <location>
        <begin position="92"/>
        <end position="103"/>
    </location>
</feature>
<sequence length="146" mass="17547">EEDSKRMKEIQNEKEERAVKFVQQQLKQKAEEDRQRKERRMMMEEEQKRLKEEEEARRRQDHMNGRRELLKKITEKAVRNNEKETLDVRRQMSMQERASTIQSAKRPAPPNGFYAVPVDESLEMLPPRPRTSTFSTSTPRLTQTFL</sequence>
<accession>A0AAV5UGD5</accession>
<gene>
    <name evidence="2" type="ORF">PENTCL1PPCAC_28178</name>
</gene>
<comment type="caution">
    <text evidence="2">The sequence shown here is derived from an EMBL/GenBank/DDBJ whole genome shotgun (WGS) entry which is preliminary data.</text>
</comment>
<evidence type="ECO:0000313" key="3">
    <source>
        <dbReference type="Proteomes" id="UP001432027"/>
    </source>
</evidence>